<evidence type="ECO:0000256" key="11">
    <source>
        <dbReference type="PROSITE-ProRule" id="PRU01360"/>
    </source>
</evidence>
<evidence type="ECO:0000256" key="4">
    <source>
        <dbReference type="ARBA" id="ARBA00022496"/>
    </source>
</evidence>
<keyword evidence="2 11" id="KW-0813">Transport</keyword>
<gene>
    <name evidence="16" type="ORF">HLH28_03395</name>
</gene>
<evidence type="ECO:0000313" key="17">
    <source>
        <dbReference type="Proteomes" id="UP000578030"/>
    </source>
</evidence>
<keyword evidence="3 11" id="KW-1134">Transmembrane beta strand</keyword>
<comment type="caution">
    <text evidence="16">The sequence shown here is derived from an EMBL/GenBank/DDBJ whole genome shotgun (WGS) entry which is preliminary data.</text>
</comment>
<evidence type="ECO:0000313" key="16">
    <source>
        <dbReference type="EMBL" id="MBB2200634.1"/>
    </source>
</evidence>
<dbReference type="InterPro" id="IPR036942">
    <property type="entry name" value="Beta-barrel_TonB_sf"/>
</dbReference>
<keyword evidence="4" id="KW-0410">Iron transport</keyword>
<dbReference type="SUPFAM" id="SSF56935">
    <property type="entry name" value="Porins"/>
    <property type="match status" value="1"/>
</dbReference>
<evidence type="ECO:0000256" key="2">
    <source>
        <dbReference type="ARBA" id="ARBA00022448"/>
    </source>
</evidence>
<keyword evidence="6" id="KW-0408">Iron</keyword>
<comment type="similarity">
    <text evidence="11 12">Belongs to the TonB-dependent receptor family.</text>
</comment>
<evidence type="ECO:0000256" key="1">
    <source>
        <dbReference type="ARBA" id="ARBA00004571"/>
    </source>
</evidence>
<name>A0A7W4PLG8_9PROT</name>
<dbReference type="PANTHER" id="PTHR32552">
    <property type="entry name" value="FERRICHROME IRON RECEPTOR-RELATED"/>
    <property type="match status" value="1"/>
</dbReference>
<protein>
    <submittedName>
        <fullName evidence="16">TonB-dependent receptor</fullName>
    </submittedName>
</protein>
<evidence type="ECO:0000256" key="10">
    <source>
        <dbReference type="ARBA" id="ARBA00023237"/>
    </source>
</evidence>
<dbReference type="Pfam" id="PF00593">
    <property type="entry name" value="TonB_dep_Rec_b-barrel"/>
    <property type="match status" value="1"/>
</dbReference>
<dbReference type="PROSITE" id="PS52016">
    <property type="entry name" value="TONB_DEPENDENT_REC_3"/>
    <property type="match status" value="1"/>
</dbReference>
<evidence type="ECO:0000259" key="14">
    <source>
        <dbReference type="Pfam" id="PF00593"/>
    </source>
</evidence>
<evidence type="ECO:0000256" key="12">
    <source>
        <dbReference type="RuleBase" id="RU003357"/>
    </source>
</evidence>
<evidence type="ECO:0000256" key="8">
    <source>
        <dbReference type="ARBA" id="ARBA00023077"/>
    </source>
</evidence>
<feature type="domain" description="TonB-dependent receptor plug" evidence="15">
    <location>
        <begin position="63"/>
        <end position="169"/>
    </location>
</feature>
<reference evidence="16 17" key="1">
    <citation type="submission" date="2020-04" db="EMBL/GenBank/DDBJ databases">
        <title>Description of novel Gluconacetobacter.</title>
        <authorList>
            <person name="Sombolestani A."/>
        </authorList>
    </citation>
    <scope>NUCLEOTIDE SEQUENCE [LARGE SCALE GENOMIC DNA]</scope>
    <source>
        <strain evidence="16 17">LMG 27802</strain>
    </source>
</reference>
<proteinExistence type="inferred from homology"/>
<evidence type="ECO:0000256" key="13">
    <source>
        <dbReference type="SAM" id="MobiDB-lite"/>
    </source>
</evidence>
<feature type="region of interest" description="Disordered" evidence="13">
    <location>
        <begin position="16"/>
        <end position="45"/>
    </location>
</feature>
<keyword evidence="16" id="KW-0675">Receptor</keyword>
<keyword evidence="7" id="KW-0406">Ion transport</keyword>
<sequence>MFTVLSPVARVHAAGPAVQSVSHAKKPARPRPGAASRPARAPVTDESIDVRAERVAFAHAAAQHVPDATTHITAQTLINRNIFTINDLAKVAPNVTIQAVNGTATNNFYIRGVGFNDFTQNNISSVMTYVDDVAFPLATMTDGMMFDMAGVDVTPGPVGTTHGIADTGGEIHLHTADPTRSWHAGVMQDIASYARSRTTLFASGPISDTLSFRIAGQTLHGGGWQYDPRTGATLGDANEGALRAKLLWTPDSRTSLMLSAHWTQDDSEVVTGRPVLGFVANQPIPTLGYRQAEWGRDPAFMRMVGRPGDLKPSEHDTFWGADVKFTRDLGFATLKSISAYETQREGEYTDEDATALATGDVYRNIVSNVFSQELRLESQKSSPLQWVVGMYYDRMRVLQNFNQDATDYSIIQTYQFSHYRENQQAFSQFANLSYKLPRNVTLLGGIEHEADDRRILGMETLRLGKFDLNFPDSGTQSNQFTGNLGVQWQPLSNLMFYYKISKGFRPGGFTANLTLDPAQLKPFKPETVLAQEIGFKSDIIPNRFRLNGAMFYYDYHDQQIVGTYVSPISGPISQYVNVPKSNIWGIEFSADIHPLRHVYITQNFGWERGTYDDFQSVNRTLVNAHHLATGAWSNFYSDFSHMDMGIPKLTLNGEADYRYTVFGHYDLEAGVDWMYRGAQNMLPAGSGVYVLPSYFLLGLHTTFRPANDRWSVTVYSSNVLNRQYASTSGNYSTNYFWIPGPPRFVGGRFSINY</sequence>
<dbReference type="EMBL" id="JABEQM010000002">
    <property type="protein sequence ID" value="MBB2200634.1"/>
    <property type="molecule type" value="Genomic_DNA"/>
</dbReference>
<evidence type="ECO:0000259" key="15">
    <source>
        <dbReference type="Pfam" id="PF07715"/>
    </source>
</evidence>
<organism evidence="16 17">
    <name type="scientific">Gluconacetobacter tumulisoli</name>
    <dbReference type="NCBI Taxonomy" id="1286189"/>
    <lineage>
        <taxon>Bacteria</taxon>
        <taxon>Pseudomonadati</taxon>
        <taxon>Pseudomonadota</taxon>
        <taxon>Alphaproteobacteria</taxon>
        <taxon>Acetobacterales</taxon>
        <taxon>Acetobacteraceae</taxon>
        <taxon>Gluconacetobacter</taxon>
    </lineage>
</organism>
<keyword evidence="17" id="KW-1185">Reference proteome</keyword>
<comment type="subcellular location">
    <subcellularLocation>
        <location evidence="1 11">Cell outer membrane</location>
        <topology evidence="1 11">Multi-pass membrane protein</topology>
    </subcellularLocation>
</comment>
<dbReference type="InterPro" id="IPR039426">
    <property type="entry name" value="TonB-dep_rcpt-like"/>
</dbReference>
<dbReference type="Pfam" id="PF07715">
    <property type="entry name" value="Plug"/>
    <property type="match status" value="1"/>
</dbReference>
<dbReference type="AlphaFoldDB" id="A0A7W4PLG8"/>
<evidence type="ECO:0000256" key="3">
    <source>
        <dbReference type="ARBA" id="ARBA00022452"/>
    </source>
</evidence>
<dbReference type="InterPro" id="IPR000531">
    <property type="entry name" value="Beta-barrel_TonB"/>
</dbReference>
<evidence type="ECO:0000256" key="9">
    <source>
        <dbReference type="ARBA" id="ARBA00023136"/>
    </source>
</evidence>
<evidence type="ECO:0000256" key="6">
    <source>
        <dbReference type="ARBA" id="ARBA00023004"/>
    </source>
</evidence>
<dbReference type="GO" id="GO:0006826">
    <property type="term" value="P:iron ion transport"/>
    <property type="evidence" value="ECO:0007669"/>
    <property type="project" value="UniProtKB-KW"/>
</dbReference>
<dbReference type="PANTHER" id="PTHR32552:SF81">
    <property type="entry name" value="TONB-DEPENDENT OUTER MEMBRANE RECEPTOR"/>
    <property type="match status" value="1"/>
</dbReference>
<feature type="compositionally biased region" description="Low complexity" evidence="13">
    <location>
        <begin position="31"/>
        <end position="42"/>
    </location>
</feature>
<keyword evidence="5 11" id="KW-0812">Transmembrane</keyword>
<dbReference type="InterPro" id="IPR012910">
    <property type="entry name" value="Plug_dom"/>
</dbReference>
<feature type="domain" description="TonB-dependent receptor-like beta-barrel" evidence="14">
    <location>
        <begin position="309"/>
        <end position="718"/>
    </location>
</feature>
<keyword evidence="9 11" id="KW-0472">Membrane</keyword>
<keyword evidence="8 12" id="KW-0798">TonB box</keyword>
<evidence type="ECO:0000256" key="7">
    <source>
        <dbReference type="ARBA" id="ARBA00023065"/>
    </source>
</evidence>
<accession>A0A7W4PLG8</accession>
<dbReference type="Proteomes" id="UP000578030">
    <property type="component" value="Unassembled WGS sequence"/>
</dbReference>
<evidence type="ECO:0000256" key="5">
    <source>
        <dbReference type="ARBA" id="ARBA00022692"/>
    </source>
</evidence>
<keyword evidence="10 11" id="KW-0998">Cell outer membrane</keyword>
<dbReference type="GO" id="GO:0009279">
    <property type="term" value="C:cell outer membrane"/>
    <property type="evidence" value="ECO:0007669"/>
    <property type="project" value="UniProtKB-SubCell"/>
</dbReference>
<dbReference type="Gene3D" id="2.40.170.20">
    <property type="entry name" value="TonB-dependent receptor, beta-barrel domain"/>
    <property type="match status" value="1"/>
</dbReference>